<organism evidence="1 2">
    <name type="scientific">Mycena belliarum</name>
    <dbReference type="NCBI Taxonomy" id="1033014"/>
    <lineage>
        <taxon>Eukaryota</taxon>
        <taxon>Fungi</taxon>
        <taxon>Dikarya</taxon>
        <taxon>Basidiomycota</taxon>
        <taxon>Agaricomycotina</taxon>
        <taxon>Agaricomycetes</taxon>
        <taxon>Agaricomycetidae</taxon>
        <taxon>Agaricales</taxon>
        <taxon>Marasmiineae</taxon>
        <taxon>Mycenaceae</taxon>
        <taxon>Mycena</taxon>
    </lineage>
</organism>
<name>A0AAD6XUU3_9AGAR</name>
<dbReference type="EMBL" id="JARJCN010000004">
    <property type="protein sequence ID" value="KAJ7101244.1"/>
    <property type="molecule type" value="Genomic_DNA"/>
</dbReference>
<evidence type="ECO:0000313" key="2">
    <source>
        <dbReference type="Proteomes" id="UP001222325"/>
    </source>
</evidence>
<gene>
    <name evidence="1" type="ORF">B0H15DRAFT_796081</name>
</gene>
<dbReference type="AlphaFoldDB" id="A0AAD6XUU3"/>
<sequence length="1078" mass="116772">MAAESLANPHLVTPLITHDSGILLTPQASKETILASVVSEYKKHDRAVSALEANHKLSVILDGQDQPVVFTIGSDNRFYCIRHAPGTGWERIDITPSGLSSHAKVLTFDVVQHHISTSQSKVAACVALKDDDSAAPYLFYAKPVTISGSTSFKISDLAFVKLQTKDISITSLTIIAPDTELTKPCRIIVGSAETDDKRGTDYNVDTDPNNSSPWTTISLPQSATAVLQVLGATRRSSIGASIVSLYKTALASPDSVREVSDVGTSISCLSLDGKTNTSILLDKIGDGARSVCATSTSKGLSDIYVAGLKGIGYYAAQKLGLEPDVYLHDISFKQVIASERGLNVSLLAVSISDELYYIHGVRKSTGVSPIFETSGTVFPIRQHVSIISTQYNASINATEVMLVDSAGELKHMLKDVGSGMWTQHEIHVPSLGMTTLGSTLLSSTEATYALVNDAPIRLSPTAGLFTTDISGNLCIVIQANSQLAAPTLTAVLKGSDRTFSVQVEPKQRLVHQWAQVQSGADLKNAKSTAGEPVFPHTGIPTAAFDACAELLGKVPSMIENAKPRTISSSGTTSKATHLSSLALEKKGASFVVSLAWAPWDVVTEAITSLGNLLEAVWHGIEHLAKVAIKIAAGVVDFFAEDTLNIDATRFIALFGFLWDYDNILKTQKIVVKSVKILGGRAAQIVKTNCSTLKGWLPKLQKELEKDLPPPNKTGLTDIMGTTKQELEKTFMWKLLEKILNNPIIREVQKYVSMWILRALSLFDDVIHFPGFGKLEETISNQFTGLIRKLEEHGSTNIASMIRDVFNTFLEVLKGTAAVSDLLTRVLSDAFWALFDAGQDIFELVFDLLADVISQGMDILSSPIKIPGISSFWTAFTKTPFSFVDVGSLALAQVLYLITMMWKGKLPFDLMLPWESSLSSDGLDIPLERFLVTGSHANAYFDQSHSYHMKASTTEDTPTEQHKLALMLSNHKGIGLGLSAEEIELTEQQQSQAGSLLPQSTPKSIANFQKLDVMFQLIGITCEAASFYSTTSQVYLKAPKAGPGLLSCASRYMMLQSMCSLSSSSQNLQLLHLCFMGLW</sequence>
<reference evidence="1" key="1">
    <citation type="submission" date="2023-03" db="EMBL/GenBank/DDBJ databases">
        <title>Massive genome expansion in bonnet fungi (Mycena s.s.) driven by repeated elements and novel gene families across ecological guilds.</title>
        <authorList>
            <consortium name="Lawrence Berkeley National Laboratory"/>
            <person name="Harder C.B."/>
            <person name="Miyauchi S."/>
            <person name="Viragh M."/>
            <person name="Kuo A."/>
            <person name="Thoen E."/>
            <person name="Andreopoulos B."/>
            <person name="Lu D."/>
            <person name="Skrede I."/>
            <person name="Drula E."/>
            <person name="Henrissat B."/>
            <person name="Morin E."/>
            <person name="Kohler A."/>
            <person name="Barry K."/>
            <person name="LaButti K."/>
            <person name="Morin E."/>
            <person name="Salamov A."/>
            <person name="Lipzen A."/>
            <person name="Mereny Z."/>
            <person name="Hegedus B."/>
            <person name="Baldrian P."/>
            <person name="Stursova M."/>
            <person name="Weitz H."/>
            <person name="Taylor A."/>
            <person name="Grigoriev I.V."/>
            <person name="Nagy L.G."/>
            <person name="Martin F."/>
            <person name="Kauserud H."/>
        </authorList>
    </citation>
    <scope>NUCLEOTIDE SEQUENCE</scope>
    <source>
        <strain evidence="1">CBHHK173m</strain>
    </source>
</reference>
<accession>A0AAD6XUU3</accession>
<dbReference type="Proteomes" id="UP001222325">
    <property type="component" value="Unassembled WGS sequence"/>
</dbReference>
<evidence type="ECO:0000313" key="1">
    <source>
        <dbReference type="EMBL" id="KAJ7101244.1"/>
    </source>
</evidence>
<keyword evidence="2" id="KW-1185">Reference proteome</keyword>
<comment type="caution">
    <text evidence="1">The sequence shown here is derived from an EMBL/GenBank/DDBJ whole genome shotgun (WGS) entry which is preliminary data.</text>
</comment>
<proteinExistence type="predicted"/>
<protein>
    <submittedName>
        <fullName evidence="1">Uncharacterized protein</fullName>
    </submittedName>
</protein>